<dbReference type="InterPro" id="IPR017853">
    <property type="entry name" value="GH"/>
</dbReference>
<comment type="caution">
    <text evidence="5">The sequence shown here is derived from an EMBL/GenBank/DDBJ whole genome shotgun (WGS) entry which is preliminary data.</text>
</comment>
<dbReference type="Proteomes" id="UP000319257">
    <property type="component" value="Unassembled WGS sequence"/>
</dbReference>
<feature type="signal peptide" evidence="4">
    <location>
        <begin position="1"/>
        <end position="17"/>
    </location>
</feature>
<evidence type="ECO:0000313" key="6">
    <source>
        <dbReference type="Proteomes" id="UP000319257"/>
    </source>
</evidence>
<evidence type="ECO:0000256" key="3">
    <source>
        <dbReference type="ARBA" id="ARBA00023295"/>
    </source>
</evidence>
<dbReference type="RefSeq" id="XP_030994424.1">
    <property type="nucleotide sequence ID" value="XM_031143813.1"/>
</dbReference>
<sequence>MLTSICCLLSLTSCATAYAVLDKRASVSGTASVRLDVSTGSPHQLASGILYGIPEDQNQIPDVFFRDIAFKYCRAGGAQLPGRGWIGSRQGYQTRFQSALSNYKTTRKYGGTFILLPHDIWGADGGQSKSAVYPGDNGDWTDYDTFLTQLISDLKKNNMNDGLVIDIWNEPDLSIFWNRPQSQYIQMWGRTYHRLQRDLPGCVISGPSFANGPSNSNSWWANWSSFIAQNQSAPQQYSWHMEGGGGDMQSSVANYKSILSSRGLATDRTININEYAVFDEEFAAGSAWWIAQLERVNAFGLRGNWLSGYALHDFMASLISKPGAANAYNPTAGGYFPTASWQVYKYYAQNMTGTRVQTSPTADLRGEVYAVVSDTTVRLLVGSRVATGTFNIQLQNLAAVGLPQSGTLNIHTWGFTSSGDHYARLDAPADLGSYGHAYSGNTLSFPIYQKDAYTAYAFEFSR</sequence>
<dbReference type="InParanoid" id="A0A507AYK7"/>
<keyword evidence="6" id="KW-1185">Reference proteome</keyword>
<keyword evidence="3" id="KW-0326">Glycosidase</keyword>
<dbReference type="SUPFAM" id="SSF51445">
    <property type="entry name" value="(Trans)glycosidases"/>
    <property type="match status" value="1"/>
</dbReference>
<gene>
    <name evidence="5" type="ORF">E0L32_000890</name>
</gene>
<dbReference type="InterPro" id="IPR018087">
    <property type="entry name" value="Glyco_hydro_5_CS"/>
</dbReference>
<keyword evidence="4" id="KW-0732">Signal</keyword>
<accession>A0A507AYK7</accession>
<evidence type="ECO:0000256" key="1">
    <source>
        <dbReference type="ARBA" id="ARBA00005641"/>
    </source>
</evidence>
<dbReference type="GO" id="GO:0005975">
    <property type="term" value="P:carbohydrate metabolic process"/>
    <property type="evidence" value="ECO:0007669"/>
    <property type="project" value="InterPro"/>
</dbReference>
<dbReference type="GO" id="GO:0004553">
    <property type="term" value="F:hydrolase activity, hydrolyzing O-glycosyl compounds"/>
    <property type="evidence" value="ECO:0007669"/>
    <property type="project" value="InterPro"/>
</dbReference>
<evidence type="ECO:0000256" key="4">
    <source>
        <dbReference type="SAM" id="SignalP"/>
    </source>
</evidence>
<evidence type="ECO:0000256" key="2">
    <source>
        <dbReference type="ARBA" id="ARBA00022801"/>
    </source>
</evidence>
<dbReference type="GeneID" id="41968337"/>
<keyword evidence="2" id="KW-0378">Hydrolase</keyword>
<evidence type="ECO:0000313" key="5">
    <source>
        <dbReference type="EMBL" id="TPX12713.1"/>
    </source>
</evidence>
<name>A0A507AYK7_9PEZI</name>
<proteinExistence type="inferred from homology"/>
<dbReference type="OrthoDB" id="3445803at2759"/>
<dbReference type="Gene3D" id="3.20.20.80">
    <property type="entry name" value="Glycosidases"/>
    <property type="match status" value="1"/>
</dbReference>
<protein>
    <recommendedName>
        <fullName evidence="7">Glycoside hydrolase family 39 protein</fullName>
    </recommendedName>
</protein>
<reference evidence="5 6" key="1">
    <citation type="submission" date="2019-06" db="EMBL/GenBank/DDBJ databases">
        <title>Draft genome sequence of the filamentous fungus Phialemoniopsis curvata isolated from diesel fuel.</title>
        <authorList>
            <person name="Varaljay V.A."/>
            <person name="Lyon W.J."/>
            <person name="Crouch A.L."/>
            <person name="Drake C.E."/>
            <person name="Hollomon J.M."/>
            <person name="Nadeau L.J."/>
            <person name="Nunn H.S."/>
            <person name="Stevenson B.S."/>
            <person name="Bojanowski C.L."/>
            <person name="Crookes-Goodson W.J."/>
        </authorList>
    </citation>
    <scope>NUCLEOTIDE SEQUENCE [LARGE SCALE GENOMIC DNA]</scope>
    <source>
        <strain evidence="5 6">D216</strain>
    </source>
</reference>
<feature type="chain" id="PRO_5021442634" description="Glycoside hydrolase family 39 protein" evidence="4">
    <location>
        <begin position="18"/>
        <end position="462"/>
    </location>
</feature>
<evidence type="ECO:0008006" key="7">
    <source>
        <dbReference type="Google" id="ProtNLM"/>
    </source>
</evidence>
<organism evidence="5 6">
    <name type="scientific">Thyridium curvatum</name>
    <dbReference type="NCBI Taxonomy" id="1093900"/>
    <lineage>
        <taxon>Eukaryota</taxon>
        <taxon>Fungi</taxon>
        <taxon>Dikarya</taxon>
        <taxon>Ascomycota</taxon>
        <taxon>Pezizomycotina</taxon>
        <taxon>Sordariomycetes</taxon>
        <taxon>Sordariomycetidae</taxon>
        <taxon>Thyridiales</taxon>
        <taxon>Thyridiaceae</taxon>
        <taxon>Thyridium</taxon>
    </lineage>
</organism>
<dbReference type="EMBL" id="SKBQ01000003">
    <property type="protein sequence ID" value="TPX12713.1"/>
    <property type="molecule type" value="Genomic_DNA"/>
</dbReference>
<comment type="similarity">
    <text evidence="1">Belongs to the glycosyl hydrolase 5 (cellulase A) family.</text>
</comment>
<dbReference type="STRING" id="1093900.A0A507AYK7"/>
<dbReference type="PROSITE" id="PS00659">
    <property type="entry name" value="GLYCOSYL_HYDROL_F5"/>
    <property type="match status" value="1"/>
</dbReference>
<dbReference type="AlphaFoldDB" id="A0A507AYK7"/>